<dbReference type="Pfam" id="PF00975">
    <property type="entry name" value="Thioesterase"/>
    <property type="match status" value="1"/>
</dbReference>
<organism evidence="6 7">
    <name type="scientific">Anaeromyxobacter diazotrophicus</name>
    <dbReference type="NCBI Taxonomy" id="2590199"/>
    <lineage>
        <taxon>Bacteria</taxon>
        <taxon>Pseudomonadati</taxon>
        <taxon>Myxococcota</taxon>
        <taxon>Myxococcia</taxon>
        <taxon>Myxococcales</taxon>
        <taxon>Cystobacterineae</taxon>
        <taxon>Anaeromyxobacteraceae</taxon>
        <taxon>Anaeromyxobacter</taxon>
    </lineage>
</organism>
<keyword evidence="3" id="KW-0597">Phosphoprotein</keyword>
<evidence type="ECO:0000259" key="5">
    <source>
        <dbReference type="PROSITE" id="PS50075"/>
    </source>
</evidence>
<dbReference type="PROSITE" id="PS50075">
    <property type="entry name" value="CARRIER"/>
    <property type="match status" value="1"/>
</dbReference>
<dbReference type="FunFam" id="2.30.38.10:FF:000001">
    <property type="entry name" value="Non-ribosomal peptide synthetase PvdI"/>
    <property type="match status" value="1"/>
</dbReference>
<dbReference type="Gene3D" id="3.40.50.980">
    <property type="match status" value="2"/>
</dbReference>
<dbReference type="FunFam" id="3.30.300.30:FF:000010">
    <property type="entry name" value="Enterobactin synthetase component F"/>
    <property type="match status" value="1"/>
</dbReference>
<dbReference type="Pfam" id="PF00501">
    <property type="entry name" value="AMP-binding"/>
    <property type="match status" value="1"/>
</dbReference>
<dbReference type="Gene3D" id="3.30.559.30">
    <property type="entry name" value="Nonribosomal peptide synthetase, condensation domain"/>
    <property type="match status" value="1"/>
</dbReference>
<dbReference type="FunFam" id="1.10.1200.10:FF:000016">
    <property type="entry name" value="Non-ribosomal peptide synthase"/>
    <property type="match status" value="1"/>
</dbReference>
<dbReference type="EMBL" id="BJTG01000005">
    <property type="protein sequence ID" value="GEJ57773.1"/>
    <property type="molecule type" value="Genomic_DNA"/>
</dbReference>
<dbReference type="Pfam" id="PF13193">
    <property type="entry name" value="AMP-binding_C"/>
    <property type="match status" value="1"/>
</dbReference>
<evidence type="ECO:0000256" key="2">
    <source>
        <dbReference type="ARBA" id="ARBA00022450"/>
    </source>
</evidence>
<evidence type="ECO:0000256" key="4">
    <source>
        <dbReference type="SAM" id="MobiDB-lite"/>
    </source>
</evidence>
<dbReference type="Gene3D" id="2.30.38.10">
    <property type="entry name" value="Luciferase, Domain 3"/>
    <property type="match status" value="1"/>
</dbReference>
<dbReference type="FunFam" id="3.40.50.980:FF:000001">
    <property type="entry name" value="Non-ribosomal peptide synthetase"/>
    <property type="match status" value="1"/>
</dbReference>
<proteinExistence type="predicted"/>
<dbReference type="Pfam" id="PF00668">
    <property type="entry name" value="Condensation"/>
    <property type="match status" value="1"/>
</dbReference>
<evidence type="ECO:0000256" key="3">
    <source>
        <dbReference type="ARBA" id="ARBA00022553"/>
    </source>
</evidence>
<feature type="domain" description="Carrier" evidence="5">
    <location>
        <begin position="964"/>
        <end position="1039"/>
    </location>
</feature>
<dbReference type="InterPro" id="IPR010071">
    <property type="entry name" value="AA_adenyl_dom"/>
</dbReference>
<dbReference type="SUPFAM" id="SSF47336">
    <property type="entry name" value="ACP-like"/>
    <property type="match status" value="1"/>
</dbReference>
<dbReference type="GO" id="GO:0031177">
    <property type="term" value="F:phosphopantetheine binding"/>
    <property type="evidence" value="ECO:0007669"/>
    <property type="project" value="InterPro"/>
</dbReference>
<evidence type="ECO:0000313" key="6">
    <source>
        <dbReference type="EMBL" id="GEJ57773.1"/>
    </source>
</evidence>
<dbReference type="SUPFAM" id="SSF53474">
    <property type="entry name" value="alpha/beta-Hydrolases"/>
    <property type="match status" value="1"/>
</dbReference>
<keyword evidence="2" id="KW-0596">Phosphopantetheine</keyword>
<dbReference type="InterPro" id="IPR029058">
    <property type="entry name" value="AB_hydrolase_fold"/>
</dbReference>
<dbReference type="Gene3D" id="3.30.300.30">
    <property type="match status" value="1"/>
</dbReference>
<dbReference type="CDD" id="cd19543">
    <property type="entry name" value="DCL_NRPS"/>
    <property type="match status" value="1"/>
</dbReference>
<dbReference type="FunFam" id="3.40.50.12780:FF:000012">
    <property type="entry name" value="Non-ribosomal peptide synthetase"/>
    <property type="match status" value="1"/>
</dbReference>
<dbReference type="SUPFAM" id="SSF56801">
    <property type="entry name" value="Acetyl-CoA synthetase-like"/>
    <property type="match status" value="1"/>
</dbReference>
<reference evidence="7" key="1">
    <citation type="journal article" date="2020" name="Appl. Environ. Microbiol.">
        <title>Diazotrophic Anaeromyxobacter Isolates from Soils.</title>
        <authorList>
            <person name="Masuda Y."/>
            <person name="Yamanaka H."/>
            <person name="Xu Z.X."/>
            <person name="Shiratori Y."/>
            <person name="Aono T."/>
            <person name="Amachi S."/>
            <person name="Senoo K."/>
            <person name="Itoh H."/>
        </authorList>
    </citation>
    <scope>NUCLEOTIDE SEQUENCE [LARGE SCALE GENOMIC DNA]</scope>
    <source>
        <strain evidence="7">R267</strain>
    </source>
</reference>
<dbReference type="Gene3D" id="3.40.50.1820">
    <property type="entry name" value="alpha/beta hydrolase"/>
    <property type="match status" value="1"/>
</dbReference>
<accession>A0A7I9VMZ2</accession>
<keyword evidence="7" id="KW-1185">Reference proteome</keyword>
<dbReference type="GO" id="GO:0005737">
    <property type="term" value="C:cytoplasm"/>
    <property type="evidence" value="ECO:0007669"/>
    <property type="project" value="TreeGrafter"/>
</dbReference>
<protein>
    <recommendedName>
        <fullName evidence="5">Carrier domain-containing protein</fullName>
    </recommendedName>
</protein>
<dbReference type="CDD" id="cd05930">
    <property type="entry name" value="A_NRPS"/>
    <property type="match status" value="1"/>
</dbReference>
<dbReference type="InterPro" id="IPR025110">
    <property type="entry name" value="AMP-bd_C"/>
</dbReference>
<dbReference type="PANTHER" id="PTHR45527">
    <property type="entry name" value="NONRIBOSOMAL PEPTIDE SYNTHETASE"/>
    <property type="match status" value="1"/>
</dbReference>
<dbReference type="GO" id="GO:0043041">
    <property type="term" value="P:amino acid activation for nonribosomal peptide biosynthetic process"/>
    <property type="evidence" value="ECO:0007669"/>
    <property type="project" value="TreeGrafter"/>
</dbReference>
<evidence type="ECO:0000256" key="1">
    <source>
        <dbReference type="ARBA" id="ARBA00001957"/>
    </source>
</evidence>
<name>A0A7I9VMZ2_9BACT</name>
<feature type="region of interest" description="Disordered" evidence="4">
    <location>
        <begin position="943"/>
        <end position="962"/>
    </location>
</feature>
<dbReference type="NCBIfam" id="TIGR01733">
    <property type="entry name" value="AA-adenyl-dom"/>
    <property type="match status" value="1"/>
</dbReference>
<comment type="cofactor">
    <cofactor evidence="1">
        <name>pantetheine 4'-phosphate</name>
        <dbReference type="ChEBI" id="CHEBI:47942"/>
    </cofactor>
</comment>
<dbReference type="RefSeq" id="WP_176065649.1">
    <property type="nucleotide sequence ID" value="NZ_BJTG01000005.1"/>
</dbReference>
<dbReference type="SMART" id="SM00823">
    <property type="entry name" value="PKS_PP"/>
    <property type="match status" value="1"/>
</dbReference>
<dbReference type="InterPro" id="IPR009081">
    <property type="entry name" value="PP-bd_ACP"/>
</dbReference>
<dbReference type="InterPro" id="IPR020802">
    <property type="entry name" value="TesA-like"/>
</dbReference>
<sequence>MDRSQIEDLYPLTPMQAGMLFHGRLAPDAGLYVEQLSCLLEGDLDVGALGRAWAAALARHPVLRTGFAGDGLREPLQVVQRTVDLPLAVLDWSGLSPAEQEARLSTLAAEERRRGFDVATPPLMRLHLARTGPRAHRLVWTYHHVLLDGWSVPLLLKEVLAGYEAARRGAAPVLAPARPFRDYVAWLRQQDRAQAERFWRRALEGVEGPTPLAVERPPAPAPGAAQEQTLRLSPEATDRLQRLARGARVTLGTVMQGAWALLLGRYGGLEDVVFGATVSGRPPELPGVEEMLGLFINTLPVRVRLPPDAPVVRWLSALQAEQLEARQYAYAPLVDVQGWSAVPRGTPLFETLLVFQNYPEEGAGGAGTLTVADVRTADANPYPVTLVAGVDRVLVLRLLHDVDRLDGASASRLLSQLATLLEALAANPERPLGQVPLASEAERRLVLETWNATRMPAPWEGGAHRPFEAAVAARPQAVALDTGAERLSYAELDRRAARAALRLAELGVGAEALVALALDDGAAMVAALLAVLKAGGAWLPLDPAYPRERIELTLADSGARVLVAAPELTRSLAVSPGVRCVDPAALFSSGMELRPSREASPDQLAYAIYTSGSTGRPKGALLHHRGLCNVARAYAQVAGLGPEARVLQFFSFGFDASVLEIFATFAGQAELHVASRNERASIAGLRRLLADRAIAITTLPPAVLALLPSEGLPALRTVVSGGEACPVEVAARWAAGRQFLNAYGPTETSVAAAWHRVDPAAPPGTRVPIGRPIANVRAYVLDRQGQLQPPGVPGELCVGGAGVGRGYLNRPELTSERFVHDPFAPDPGVRMYRTGDVALWRPDGALDLVGRLDDQVKIRGFRVEPGEIEAALRRARGVRSAAVVACAAASGGLRLVAYVVPATGETIDPARLREALARTLPEHMIPSAFVALDALPLTPSGKVDRRALPAPDAGARARGEPPLEPRDLLEAELRQIWEEVLEVHPVGVRDRFFELGGHSLLAVRALALIEQRLGRGLSLAAFFSEPTIEELARVLRALAGGEPPSAVVPLQPRGDRRPLWFVHPSGGSVHWYARLARAMGKERPFLGLQAPDIEGEGPFDTTIEAMAARYLAAIRARQPSGPYLLGGWSMGVAVAFELAQRLRAAREEVACLALLDQGPRVPGDVPLDDAAYLVDTFGQHVPLVAEHLRRLDPGSQVAHVYAEARRIGWLLPEVTEAQFARFVRVLRAHTDAFRRYRPAPYPGRITVVRTAAARGTGGLGWEALAAGGVDVIEVPGDHLTMLDKPHVRALAAALALALEAAEGSSRHVR</sequence>
<dbReference type="InterPro" id="IPR045851">
    <property type="entry name" value="AMP-bd_C_sf"/>
</dbReference>
<dbReference type="GO" id="GO:0003824">
    <property type="term" value="F:catalytic activity"/>
    <property type="evidence" value="ECO:0007669"/>
    <property type="project" value="InterPro"/>
</dbReference>
<dbReference type="Gene3D" id="1.10.1200.10">
    <property type="entry name" value="ACP-like"/>
    <property type="match status" value="1"/>
</dbReference>
<dbReference type="InterPro" id="IPR006162">
    <property type="entry name" value="Ppantetheine_attach_site"/>
</dbReference>
<comment type="caution">
    <text evidence="6">The sequence shown here is derived from an EMBL/GenBank/DDBJ whole genome shotgun (WGS) entry which is preliminary data.</text>
</comment>
<dbReference type="InterPro" id="IPR001242">
    <property type="entry name" value="Condensation_dom"/>
</dbReference>
<dbReference type="InterPro" id="IPR020806">
    <property type="entry name" value="PKS_PP-bd"/>
</dbReference>
<dbReference type="SMART" id="SM00824">
    <property type="entry name" value="PKS_TE"/>
    <property type="match status" value="1"/>
</dbReference>
<dbReference type="Proteomes" id="UP000503640">
    <property type="component" value="Unassembled WGS sequence"/>
</dbReference>
<dbReference type="InterPro" id="IPR036736">
    <property type="entry name" value="ACP-like_sf"/>
</dbReference>
<dbReference type="Gene3D" id="3.30.559.10">
    <property type="entry name" value="Chloramphenicol acetyltransferase-like domain"/>
    <property type="match status" value="1"/>
</dbReference>
<dbReference type="Pfam" id="PF00550">
    <property type="entry name" value="PP-binding"/>
    <property type="match status" value="1"/>
</dbReference>
<dbReference type="SUPFAM" id="SSF52777">
    <property type="entry name" value="CoA-dependent acyltransferases"/>
    <property type="match status" value="2"/>
</dbReference>
<dbReference type="InterPro" id="IPR023213">
    <property type="entry name" value="CAT-like_dom_sf"/>
</dbReference>
<dbReference type="GO" id="GO:0072330">
    <property type="term" value="P:monocarboxylic acid biosynthetic process"/>
    <property type="evidence" value="ECO:0007669"/>
    <property type="project" value="UniProtKB-ARBA"/>
</dbReference>
<gene>
    <name evidence="6" type="ORF">AMYX_25140</name>
</gene>
<dbReference type="GO" id="GO:0044550">
    <property type="term" value="P:secondary metabolite biosynthetic process"/>
    <property type="evidence" value="ECO:0007669"/>
    <property type="project" value="UniProtKB-ARBA"/>
</dbReference>
<dbReference type="PROSITE" id="PS00012">
    <property type="entry name" value="PHOSPHOPANTETHEINE"/>
    <property type="match status" value="1"/>
</dbReference>
<dbReference type="InterPro" id="IPR001031">
    <property type="entry name" value="Thioesterase"/>
</dbReference>
<evidence type="ECO:0000313" key="7">
    <source>
        <dbReference type="Proteomes" id="UP000503640"/>
    </source>
</evidence>
<dbReference type="PANTHER" id="PTHR45527:SF1">
    <property type="entry name" value="FATTY ACID SYNTHASE"/>
    <property type="match status" value="1"/>
</dbReference>
<dbReference type="InterPro" id="IPR000873">
    <property type="entry name" value="AMP-dep_synth/lig_dom"/>
</dbReference>